<evidence type="ECO:0008006" key="4">
    <source>
        <dbReference type="Google" id="ProtNLM"/>
    </source>
</evidence>
<keyword evidence="1" id="KW-0472">Membrane</keyword>
<evidence type="ECO:0000313" key="2">
    <source>
        <dbReference type="EnsemblMetazoa" id="tetur24g01040.1"/>
    </source>
</evidence>
<accession>T1KWB4</accession>
<dbReference type="EnsemblMetazoa" id="tetur24g01040.1">
    <property type="protein sequence ID" value="tetur24g01040.1"/>
    <property type="gene ID" value="tetur24g01040"/>
</dbReference>
<reference evidence="3" key="1">
    <citation type="submission" date="2011-08" db="EMBL/GenBank/DDBJ databases">
        <authorList>
            <person name="Rombauts S."/>
        </authorList>
    </citation>
    <scope>NUCLEOTIDE SEQUENCE</scope>
    <source>
        <strain evidence="3">London</strain>
    </source>
</reference>
<organism evidence="2 3">
    <name type="scientific">Tetranychus urticae</name>
    <name type="common">Two-spotted spider mite</name>
    <dbReference type="NCBI Taxonomy" id="32264"/>
    <lineage>
        <taxon>Eukaryota</taxon>
        <taxon>Metazoa</taxon>
        <taxon>Ecdysozoa</taxon>
        <taxon>Arthropoda</taxon>
        <taxon>Chelicerata</taxon>
        <taxon>Arachnida</taxon>
        <taxon>Acari</taxon>
        <taxon>Acariformes</taxon>
        <taxon>Trombidiformes</taxon>
        <taxon>Prostigmata</taxon>
        <taxon>Eleutherengona</taxon>
        <taxon>Raphignathae</taxon>
        <taxon>Tetranychoidea</taxon>
        <taxon>Tetranychidae</taxon>
        <taxon>Tetranychus</taxon>
    </lineage>
</organism>
<proteinExistence type="predicted"/>
<evidence type="ECO:0000256" key="1">
    <source>
        <dbReference type="SAM" id="Phobius"/>
    </source>
</evidence>
<dbReference type="Proteomes" id="UP000015104">
    <property type="component" value="Unassembled WGS sequence"/>
</dbReference>
<evidence type="ECO:0000313" key="3">
    <source>
        <dbReference type="Proteomes" id="UP000015104"/>
    </source>
</evidence>
<name>T1KWB4_TETUR</name>
<sequence length="410" mass="47653">MVIQNFKDPTVFMERDTFLSKFLRKLSIQLNYIPGGSTKIRKIFGFLSWLGVVEVALLCSRDSVLIFLDDDSDYIYIFGDFAAPAGKFRKQATLIFLLYLYGSLYSAIYLVRTQKSPKYQVWIKMFKAYDNRSWLNQKAELHRLYWLTTRIELIYSISITISLIFLSAVLTITFPPRFIHYTLAHQLLNIHGGYNSCSYWGISYLLFPSYGYLLGQRLDKISHNLNKCLEQINSNYCVRHQIKSTTIRIGNIKSVTPRKLINQLTKQLKQLHNACLFWSRISEPTFLISFINQALLLYLIFFVPMSTGFRCFLAVLGIFNFISGQCCHFFAGIYTQKKIDNCIKTALKLGYSQIDWRTRFTVLSVLEAVQERKFFTIFNAIEFCSEHYCLVLLEGVSLLMLMIATYGSRN</sequence>
<feature type="transmembrane region" description="Helical" evidence="1">
    <location>
        <begin position="46"/>
        <end position="68"/>
    </location>
</feature>
<feature type="transmembrane region" description="Helical" evidence="1">
    <location>
        <begin position="286"/>
        <end position="306"/>
    </location>
</feature>
<feature type="transmembrane region" description="Helical" evidence="1">
    <location>
        <begin position="312"/>
        <end position="334"/>
    </location>
</feature>
<keyword evidence="1" id="KW-0812">Transmembrane</keyword>
<dbReference type="HOGENOM" id="CLU_671440_0_0_1"/>
<dbReference type="EMBL" id="CAEY01000640">
    <property type="status" value="NOT_ANNOTATED_CDS"/>
    <property type="molecule type" value="Genomic_DNA"/>
</dbReference>
<dbReference type="OrthoDB" id="10365212at2759"/>
<feature type="transmembrane region" description="Helical" evidence="1">
    <location>
        <begin position="88"/>
        <end position="111"/>
    </location>
</feature>
<dbReference type="AlphaFoldDB" id="T1KWB4"/>
<feature type="transmembrane region" description="Helical" evidence="1">
    <location>
        <begin position="388"/>
        <end position="407"/>
    </location>
</feature>
<keyword evidence="1" id="KW-1133">Transmembrane helix</keyword>
<keyword evidence="3" id="KW-1185">Reference proteome</keyword>
<protein>
    <recommendedName>
        <fullName evidence="4">Gustatory receptor</fullName>
    </recommendedName>
</protein>
<dbReference type="OMA" id="ERKFFTI"/>
<gene>
    <name evidence="2" type="primary">107367816</name>
</gene>
<feature type="transmembrane region" description="Helical" evidence="1">
    <location>
        <begin position="198"/>
        <end position="215"/>
    </location>
</feature>
<feature type="transmembrane region" description="Helical" evidence="1">
    <location>
        <begin position="153"/>
        <end position="178"/>
    </location>
</feature>
<reference evidence="2" key="2">
    <citation type="submission" date="2015-06" db="UniProtKB">
        <authorList>
            <consortium name="EnsemblMetazoa"/>
        </authorList>
    </citation>
    <scope>IDENTIFICATION</scope>
</reference>
<dbReference type="KEGG" id="tut:107367816"/>